<keyword evidence="2" id="KW-0808">Transferase</keyword>
<dbReference type="GO" id="GO:0016020">
    <property type="term" value="C:membrane"/>
    <property type="evidence" value="ECO:0007669"/>
    <property type="project" value="UniProtKB-SubCell"/>
</dbReference>
<protein>
    <recommendedName>
        <fullName evidence="16">RING-CH-type domain-containing protein</fullName>
    </recommendedName>
</protein>
<feature type="domain" description="RING-type" evidence="12">
    <location>
        <begin position="55"/>
        <end position="102"/>
    </location>
</feature>
<name>A0A834XUL4_APHGI</name>
<dbReference type="OrthoDB" id="273089at2759"/>
<evidence type="ECO:0008006" key="16">
    <source>
        <dbReference type="Google" id="ProtNLM"/>
    </source>
</evidence>
<dbReference type="SMART" id="SM00744">
    <property type="entry name" value="RINGv"/>
    <property type="match status" value="1"/>
</dbReference>
<keyword evidence="9 11" id="KW-0472">Membrane</keyword>
<keyword evidence="5 10" id="KW-0863">Zinc-finger</keyword>
<evidence type="ECO:0000256" key="6">
    <source>
        <dbReference type="ARBA" id="ARBA00022786"/>
    </source>
</evidence>
<evidence type="ECO:0000313" key="14">
    <source>
        <dbReference type="EMBL" id="KAF7993793.1"/>
    </source>
</evidence>
<gene>
    <name evidence="14" type="ORF">HCN44_010400</name>
</gene>
<dbReference type="InterPro" id="IPR011016">
    <property type="entry name" value="Znf_RING-CH"/>
</dbReference>
<comment type="subcellular location">
    <subcellularLocation>
        <location evidence="1">Membrane</location>
        <topology evidence="1">Multi-pass membrane protein</topology>
    </subcellularLocation>
</comment>
<dbReference type="PROSITE" id="PS50089">
    <property type="entry name" value="ZF_RING_2"/>
    <property type="match status" value="1"/>
</dbReference>
<keyword evidence="15" id="KW-1185">Reference proteome</keyword>
<dbReference type="AlphaFoldDB" id="A0A834XUL4"/>
<evidence type="ECO:0000256" key="1">
    <source>
        <dbReference type="ARBA" id="ARBA00004141"/>
    </source>
</evidence>
<feature type="transmembrane region" description="Helical" evidence="11">
    <location>
        <begin position="122"/>
        <end position="141"/>
    </location>
</feature>
<keyword evidence="3 11" id="KW-0812">Transmembrane</keyword>
<evidence type="ECO:0000259" key="12">
    <source>
        <dbReference type="PROSITE" id="PS50089"/>
    </source>
</evidence>
<accession>A0A834XUL4</accession>
<dbReference type="PROSITE" id="PS51292">
    <property type="entry name" value="ZF_RING_CH"/>
    <property type="match status" value="1"/>
</dbReference>
<evidence type="ECO:0000256" key="2">
    <source>
        <dbReference type="ARBA" id="ARBA00022679"/>
    </source>
</evidence>
<dbReference type="PANTHER" id="PTHR46065">
    <property type="entry name" value="E3 UBIQUITIN-PROTEIN LIGASE MARCH 2/3 FAMILY MEMBER"/>
    <property type="match status" value="1"/>
</dbReference>
<dbReference type="GO" id="GO:0004842">
    <property type="term" value="F:ubiquitin-protein transferase activity"/>
    <property type="evidence" value="ECO:0007669"/>
    <property type="project" value="TreeGrafter"/>
</dbReference>
<evidence type="ECO:0000256" key="5">
    <source>
        <dbReference type="ARBA" id="ARBA00022771"/>
    </source>
</evidence>
<evidence type="ECO:0000256" key="9">
    <source>
        <dbReference type="ARBA" id="ARBA00023136"/>
    </source>
</evidence>
<dbReference type="InterPro" id="IPR001841">
    <property type="entry name" value="Znf_RING"/>
</dbReference>
<evidence type="ECO:0000256" key="3">
    <source>
        <dbReference type="ARBA" id="ARBA00022692"/>
    </source>
</evidence>
<evidence type="ECO:0000256" key="11">
    <source>
        <dbReference type="SAM" id="Phobius"/>
    </source>
</evidence>
<keyword evidence="8 11" id="KW-1133">Transmembrane helix</keyword>
<keyword evidence="7" id="KW-0862">Zinc</keyword>
<dbReference type="GO" id="GO:0016567">
    <property type="term" value="P:protein ubiquitination"/>
    <property type="evidence" value="ECO:0007669"/>
    <property type="project" value="TreeGrafter"/>
</dbReference>
<organism evidence="14 15">
    <name type="scientific">Aphidius gifuensis</name>
    <name type="common">Parasitoid wasp</name>
    <dbReference type="NCBI Taxonomy" id="684658"/>
    <lineage>
        <taxon>Eukaryota</taxon>
        <taxon>Metazoa</taxon>
        <taxon>Ecdysozoa</taxon>
        <taxon>Arthropoda</taxon>
        <taxon>Hexapoda</taxon>
        <taxon>Insecta</taxon>
        <taxon>Pterygota</taxon>
        <taxon>Neoptera</taxon>
        <taxon>Endopterygota</taxon>
        <taxon>Hymenoptera</taxon>
        <taxon>Apocrita</taxon>
        <taxon>Ichneumonoidea</taxon>
        <taxon>Braconidae</taxon>
        <taxon>Aphidiinae</taxon>
        <taxon>Aphidius</taxon>
    </lineage>
</organism>
<evidence type="ECO:0000256" key="4">
    <source>
        <dbReference type="ARBA" id="ARBA00022723"/>
    </source>
</evidence>
<reference evidence="14 15" key="1">
    <citation type="submission" date="2020-08" db="EMBL/GenBank/DDBJ databases">
        <title>Aphidius gifuensis genome sequencing and assembly.</title>
        <authorList>
            <person name="Du Z."/>
        </authorList>
    </citation>
    <scope>NUCLEOTIDE SEQUENCE [LARGE SCALE GENOMIC DNA]</scope>
    <source>
        <strain evidence="14">YNYX2018</strain>
        <tissue evidence="14">Adults</tissue>
    </source>
</reference>
<evidence type="ECO:0000256" key="10">
    <source>
        <dbReference type="PROSITE-ProRule" id="PRU00175"/>
    </source>
</evidence>
<dbReference type="Pfam" id="PF12906">
    <property type="entry name" value="RINGv"/>
    <property type="match status" value="1"/>
</dbReference>
<evidence type="ECO:0000313" key="15">
    <source>
        <dbReference type="Proteomes" id="UP000639338"/>
    </source>
</evidence>
<keyword evidence="6" id="KW-0833">Ubl conjugation pathway</keyword>
<dbReference type="GO" id="GO:0008270">
    <property type="term" value="F:zinc ion binding"/>
    <property type="evidence" value="ECO:0007669"/>
    <property type="project" value="UniProtKB-KW"/>
</dbReference>
<evidence type="ECO:0000259" key="13">
    <source>
        <dbReference type="PROSITE" id="PS51292"/>
    </source>
</evidence>
<keyword evidence="4" id="KW-0479">Metal-binding</keyword>
<evidence type="ECO:0000256" key="8">
    <source>
        <dbReference type="ARBA" id="ARBA00022989"/>
    </source>
</evidence>
<dbReference type="Proteomes" id="UP000639338">
    <property type="component" value="Unassembled WGS sequence"/>
</dbReference>
<sequence>MFDTSTESRSYDERMLTQLQLSNEVLPLTVQPQSTTNCSSEHMNWNLVSVGSFVCRICHHSDTSSEPLVSPCRCKGTLAHIHLSCLERWLNESSRNHCELCQHIYEAIKTPRYRCLLTRCGIMFFLTIIGLGYCTAVYLLVKEQVVPWYRWWESTVNIRLVVQPGLYQVDDQIQKVVTDKIAV</sequence>
<proteinExistence type="predicted"/>
<dbReference type="EMBL" id="JACMRX010000003">
    <property type="protein sequence ID" value="KAF7993793.1"/>
    <property type="molecule type" value="Genomic_DNA"/>
</dbReference>
<comment type="caution">
    <text evidence="14">The sequence shown here is derived from an EMBL/GenBank/DDBJ whole genome shotgun (WGS) entry which is preliminary data.</text>
</comment>
<dbReference type="SUPFAM" id="SSF57850">
    <property type="entry name" value="RING/U-box"/>
    <property type="match status" value="1"/>
</dbReference>
<dbReference type="InterPro" id="IPR013083">
    <property type="entry name" value="Znf_RING/FYVE/PHD"/>
</dbReference>
<evidence type="ECO:0000256" key="7">
    <source>
        <dbReference type="ARBA" id="ARBA00022833"/>
    </source>
</evidence>
<feature type="domain" description="RING-CH-type" evidence="13">
    <location>
        <begin position="47"/>
        <end position="108"/>
    </location>
</feature>
<dbReference type="Gene3D" id="3.30.40.10">
    <property type="entry name" value="Zinc/RING finger domain, C3HC4 (zinc finger)"/>
    <property type="match status" value="1"/>
</dbReference>
<dbReference type="PANTHER" id="PTHR46065:SF3">
    <property type="entry name" value="FI20425P1"/>
    <property type="match status" value="1"/>
</dbReference>
<dbReference type="CDD" id="cd16495">
    <property type="entry name" value="RING_CH-C4HC3_MARCH"/>
    <property type="match status" value="1"/>
</dbReference>